<proteinExistence type="predicted"/>
<dbReference type="KEGG" id="slk:SLUN_31600"/>
<dbReference type="RefSeq" id="WP_108155049.1">
    <property type="nucleotide sequence ID" value="NZ_CP026304.1"/>
</dbReference>
<accession>A0A2R4TF60</accession>
<name>A0A2R4TF60_9ACTN</name>
<dbReference type="OrthoDB" id="3718343at2"/>
<reference evidence="2 3" key="1">
    <citation type="submission" date="2018-01" db="EMBL/GenBank/DDBJ databases">
        <title>Complete genome sequence of Streptomyces lunaelactis MM109T, a Ferroverdin A producer isolated from cave moonmilk deposits.</title>
        <authorList>
            <person name="Naome A."/>
            <person name="Martinet L."/>
            <person name="Maciejewska M."/>
            <person name="Anderssen S."/>
            <person name="Adam D."/>
            <person name="Tenconi E."/>
            <person name="Deflandre B."/>
            <person name="Arguelles-Arias A."/>
            <person name="Calusinska M."/>
            <person name="Copieters W."/>
            <person name="Karim L."/>
            <person name="Hanikenne M."/>
            <person name="Baurain D."/>
            <person name="van Wezel G."/>
            <person name="Smargiasso N."/>
            <person name="de Pauw E."/>
            <person name="Delfosse P."/>
            <person name="Rigali S."/>
        </authorList>
    </citation>
    <scope>NUCLEOTIDE SEQUENCE [LARGE SCALE GENOMIC DNA]</scope>
    <source>
        <strain evidence="2 3">MM109</strain>
    </source>
</reference>
<keyword evidence="3" id="KW-1185">Reference proteome</keyword>
<dbReference type="GeneID" id="55659800"/>
<organism evidence="2 3">
    <name type="scientific">Streptomyces lunaelactis</name>
    <dbReference type="NCBI Taxonomy" id="1535768"/>
    <lineage>
        <taxon>Bacteria</taxon>
        <taxon>Bacillati</taxon>
        <taxon>Actinomycetota</taxon>
        <taxon>Actinomycetes</taxon>
        <taxon>Kitasatosporales</taxon>
        <taxon>Streptomycetaceae</taxon>
        <taxon>Streptomyces</taxon>
    </lineage>
</organism>
<dbReference type="EMBL" id="CP026304">
    <property type="protein sequence ID" value="AVZ77759.1"/>
    <property type="molecule type" value="Genomic_DNA"/>
</dbReference>
<evidence type="ECO:0000313" key="3">
    <source>
        <dbReference type="Proteomes" id="UP000244201"/>
    </source>
</evidence>
<protein>
    <submittedName>
        <fullName evidence="2">Uncharacterized protein</fullName>
    </submittedName>
</protein>
<evidence type="ECO:0000256" key="1">
    <source>
        <dbReference type="SAM" id="MobiDB-lite"/>
    </source>
</evidence>
<sequence>MISFGLQMPTVRDAIDGRTPPEGRTGTLGEVADVVAFLASDAACCLPERRRRADDFTDLWTATGQRMLS</sequence>
<evidence type="ECO:0000313" key="2">
    <source>
        <dbReference type="EMBL" id="AVZ77759.1"/>
    </source>
</evidence>
<feature type="region of interest" description="Disordered" evidence="1">
    <location>
        <begin position="1"/>
        <end position="26"/>
    </location>
</feature>
<dbReference type="Proteomes" id="UP000244201">
    <property type="component" value="Chromosome"/>
</dbReference>
<gene>
    <name evidence="2" type="ORF">SLUN_31600</name>
</gene>
<dbReference type="AlphaFoldDB" id="A0A2R4TF60"/>